<evidence type="ECO:0000259" key="5">
    <source>
        <dbReference type="PROSITE" id="PS51201"/>
    </source>
</evidence>
<keyword evidence="2" id="KW-0813">Transport</keyword>
<feature type="domain" description="RCK C-terminal" evidence="6">
    <location>
        <begin position="136"/>
        <end position="215"/>
    </location>
</feature>
<dbReference type="Gene3D" id="3.30.70.1450">
    <property type="entry name" value="Regulator of K+ conductance, C-terminal domain"/>
    <property type="match status" value="1"/>
</dbReference>
<dbReference type="EMBL" id="JAHBAY010000003">
    <property type="protein sequence ID" value="MBT0769198.1"/>
    <property type="molecule type" value="Genomic_DNA"/>
</dbReference>
<dbReference type="PRINTS" id="PR00335">
    <property type="entry name" value="KUPTAKETRKA"/>
</dbReference>
<evidence type="ECO:0000313" key="7">
    <source>
        <dbReference type="EMBL" id="MBT0769198.1"/>
    </source>
</evidence>
<dbReference type="PROSITE" id="PS51202">
    <property type="entry name" value="RCK_C"/>
    <property type="match status" value="1"/>
</dbReference>
<dbReference type="PANTHER" id="PTHR43833:SF8">
    <property type="entry name" value="TRK SYSTEM POTASSIUM UPTAKE PROTEIN TRKA"/>
    <property type="match status" value="1"/>
</dbReference>
<dbReference type="InterPro" id="IPR006036">
    <property type="entry name" value="K_uptake_TrkA"/>
</dbReference>
<evidence type="ECO:0000259" key="6">
    <source>
        <dbReference type="PROSITE" id="PS51202"/>
    </source>
</evidence>
<name>A0ABS5TGJ3_9ACTN</name>
<accession>A0ABS5TGJ3</accession>
<keyword evidence="2" id="KW-0406">Ion transport</keyword>
<proteinExistence type="predicted"/>
<dbReference type="InterPro" id="IPR036721">
    <property type="entry name" value="RCK_C_sf"/>
</dbReference>
<evidence type="ECO:0000256" key="2">
    <source>
        <dbReference type="ARBA" id="ARBA00022538"/>
    </source>
</evidence>
<evidence type="ECO:0000256" key="4">
    <source>
        <dbReference type="ARBA" id="ARBA00023027"/>
    </source>
</evidence>
<dbReference type="SUPFAM" id="SSF116726">
    <property type="entry name" value="TrkA C-terminal domain-like"/>
    <property type="match status" value="1"/>
</dbReference>
<comment type="caution">
    <text evidence="7">The sequence shown here is derived from an EMBL/GenBank/DDBJ whole genome shotgun (WGS) entry which is preliminary data.</text>
</comment>
<keyword evidence="4" id="KW-0520">NAD</keyword>
<protein>
    <recommendedName>
        <fullName evidence="1">Trk system potassium uptake protein TrkA</fullName>
    </recommendedName>
</protein>
<keyword evidence="2" id="KW-0633">Potassium transport</keyword>
<dbReference type="InterPro" id="IPR003148">
    <property type="entry name" value="RCK_N"/>
</dbReference>
<dbReference type="Gene3D" id="3.40.50.720">
    <property type="entry name" value="NAD(P)-binding Rossmann-like Domain"/>
    <property type="match status" value="1"/>
</dbReference>
<dbReference type="Pfam" id="PF02254">
    <property type="entry name" value="TrkA_N"/>
    <property type="match status" value="1"/>
</dbReference>
<evidence type="ECO:0000256" key="3">
    <source>
        <dbReference type="ARBA" id="ARBA00022958"/>
    </source>
</evidence>
<keyword evidence="8" id="KW-1185">Reference proteome</keyword>
<dbReference type="InterPro" id="IPR050721">
    <property type="entry name" value="Trk_Ktr_HKT_K-transport"/>
</dbReference>
<dbReference type="Proteomes" id="UP001197247">
    <property type="component" value="Unassembled WGS sequence"/>
</dbReference>
<dbReference type="PROSITE" id="PS51201">
    <property type="entry name" value="RCK_N"/>
    <property type="match status" value="1"/>
</dbReference>
<organism evidence="7 8">
    <name type="scientific">Kineosporia corallincola</name>
    <dbReference type="NCBI Taxonomy" id="2835133"/>
    <lineage>
        <taxon>Bacteria</taxon>
        <taxon>Bacillati</taxon>
        <taxon>Actinomycetota</taxon>
        <taxon>Actinomycetes</taxon>
        <taxon>Kineosporiales</taxon>
        <taxon>Kineosporiaceae</taxon>
        <taxon>Kineosporia</taxon>
    </lineage>
</organism>
<dbReference type="RefSeq" id="WP_214155480.1">
    <property type="nucleotide sequence ID" value="NZ_JAHBAY010000003.1"/>
</dbReference>
<keyword evidence="3" id="KW-0630">Potassium</keyword>
<sequence>MHFVIMGCGRTGSTLAQMVEDRGHTVAVVDQNANAFRRLGPHFEGRRVVGPGFDRDTLTEAGIEDAYAFAAVSNGDNSNILAARVARETFGVSNVVARIYDPGRAEVYQRLGIPTVATVRWTADQMARRLLPAGAISEFRDPSGAVVIAEVQVHAGWVGRRMASLEAASAARVAFLTRLGEGLVPGADTVYQEGDLVHFVLRHDQLTSVEQKMAVAPSKDEL</sequence>
<dbReference type="SUPFAM" id="SSF51735">
    <property type="entry name" value="NAD(P)-binding Rossmann-fold domains"/>
    <property type="match status" value="1"/>
</dbReference>
<dbReference type="InterPro" id="IPR006037">
    <property type="entry name" value="RCK_C"/>
</dbReference>
<evidence type="ECO:0000313" key="8">
    <source>
        <dbReference type="Proteomes" id="UP001197247"/>
    </source>
</evidence>
<dbReference type="PANTHER" id="PTHR43833">
    <property type="entry name" value="POTASSIUM CHANNEL PROTEIN 2-RELATED-RELATED"/>
    <property type="match status" value="1"/>
</dbReference>
<reference evidence="7 8" key="1">
    <citation type="submission" date="2021-05" db="EMBL/GenBank/DDBJ databases">
        <title>Kineosporia and Streptomyces sp. nov. two new marine actinobacteria isolated from Coral.</title>
        <authorList>
            <person name="Buangrab K."/>
            <person name="Sutthacheep M."/>
            <person name="Yeemin T."/>
            <person name="Harunari E."/>
            <person name="Igarashi Y."/>
            <person name="Kanchanasin P."/>
            <person name="Tanasupawat S."/>
            <person name="Phongsopitanun W."/>
        </authorList>
    </citation>
    <scope>NUCLEOTIDE SEQUENCE [LARGE SCALE GENOMIC DNA]</scope>
    <source>
        <strain evidence="7 8">J2-2</strain>
    </source>
</reference>
<evidence type="ECO:0000256" key="1">
    <source>
        <dbReference type="ARBA" id="ARBA00017378"/>
    </source>
</evidence>
<feature type="domain" description="RCK N-terminal" evidence="5">
    <location>
        <begin position="1"/>
        <end position="118"/>
    </location>
</feature>
<gene>
    <name evidence="7" type="ORF">KIH74_09725</name>
</gene>
<dbReference type="InterPro" id="IPR036291">
    <property type="entry name" value="NAD(P)-bd_dom_sf"/>
</dbReference>